<dbReference type="SFLD" id="SFLDS00029">
    <property type="entry name" value="Radical_SAM"/>
    <property type="match status" value="1"/>
</dbReference>
<feature type="compositionally biased region" description="Polar residues" evidence="5">
    <location>
        <begin position="1"/>
        <end position="25"/>
    </location>
</feature>
<evidence type="ECO:0000256" key="5">
    <source>
        <dbReference type="SAM" id="MobiDB-lite"/>
    </source>
</evidence>
<evidence type="ECO:0000313" key="7">
    <source>
        <dbReference type="Proteomes" id="UP000195137"/>
    </source>
</evidence>
<organism evidence="6 7">
    <name type="scientific">Methanonatronarchaeum thermophilum</name>
    <dbReference type="NCBI Taxonomy" id="1927129"/>
    <lineage>
        <taxon>Archaea</taxon>
        <taxon>Methanobacteriati</taxon>
        <taxon>Methanobacteriota</taxon>
        <taxon>Methanonatronarchaeia</taxon>
        <taxon>Methanonatronarchaeales</taxon>
        <taxon>Methanonatronarchaeaceae</taxon>
        <taxon>Methanonatronarchaeum</taxon>
    </lineage>
</organism>
<protein>
    <submittedName>
        <fullName evidence="6">(2R3R)-3-methylornithine synthase involved in pyrrolysine biosynthesis PylB</fullName>
    </submittedName>
</protein>
<feature type="region of interest" description="Disordered" evidence="5">
    <location>
        <begin position="292"/>
        <end position="344"/>
    </location>
</feature>
<dbReference type="Gene3D" id="3.20.20.70">
    <property type="entry name" value="Aldolase class I"/>
    <property type="match status" value="1"/>
</dbReference>
<feature type="compositionally biased region" description="Basic residues" evidence="5">
    <location>
        <begin position="320"/>
        <end position="329"/>
    </location>
</feature>
<accession>A0A1Y3GE58</accession>
<dbReference type="GO" id="GO:0051536">
    <property type="term" value="F:iron-sulfur cluster binding"/>
    <property type="evidence" value="ECO:0007669"/>
    <property type="project" value="UniProtKB-KW"/>
</dbReference>
<dbReference type="InterPro" id="IPR007197">
    <property type="entry name" value="rSAM"/>
</dbReference>
<sequence>MKNQKTKNNTETSKILQKPPTQLTEQDTEKLQNIEINTPEYYQLINKANQLTRNQFNNQGEVYGQIGINIKPCPEKCQFCNLAEDYTPFTENHELTPNQVVKKAIKFEQQGVNAIFLMTTADYPFQKYIEIAEKVRQNISPKLPLVANIGDFNQKQAQKLVETGFQGAYHVHRLREGEDTDINPQKRIKTLKAIKNSELDLSYCVEPIGNEHTPQEITKEIYRGIEYNAVNHACMWRQPPKKGPKSNTQRITQQKLAKTIAITRLTTNNTIDAMGVHEPTLIPLIAGANQIYAETGPNPRDTQKDTSKGRGYTPKQARQLLKKAGHKPLKGPTKVFKFKQKIKT</sequence>
<dbReference type="GO" id="GO:0003824">
    <property type="term" value="F:catalytic activity"/>
    <property type="evidence" value="ECO:0007669"/>
    <property type="project" value="InterPro"/>
</dbReference>
<dbReference type="AlphaFoldDB" id="A0A1Y3GE58"/>
<dbReference type="Proteomes" id="UP000195137">
    <property type="component" value="Unassembled WGS sequence"/>
</dbReference>
<keyword evidence="1" id="KW-0949">S-adenosyl-L-methionine</keyword>
<dbReference type="InterPro" id="IPR013785">
    <property type="entry name" value="Aldolase_TIM"/>
</dbReference>
<proteinExistence type="predicted"/>
<evidence type="ECO:0000313" key="6">
    <source>
        <dbReference type="EMBL" id="OUJ19497.1"/>
    </source>
</evidence>
<dbReference type="RefSeq" id="WP_086636592.1">
    <property type="nucleotide sequence ID" value="NZ_MRZU01000002.1"/>
</dbReference>
<reference evidence="6 7" key="1">
    <citation type="submission" date="2016-12" db="EMBL/GenBank/DDBJ databases">
        <title>Discovery of methanogenic haloarchaea.</title>
        <authorList>
            <person name="Sorokin D.Y."/>
            <person name="Makarova K.S."/>
            <person name="Abbas B."/>
            <person name="Ferrer M."/>
            <person name="Golyshin P.N."/>
        </authorList>
    </citation>
    <scope>NUCLEOTIDE SEQUENCE [LARGE SCALE GENOMIC DNA]</scope>
    <source>
        <strain evidence="6">AMET1</strain>
    </source>
</reference>
<gene>
    <name evidence="6" type="ORF">AMET1_0168</name>
</gene>
<evidence type="ECO:0000256" key="1">
    <source>
        <dbReference type="ARBA" id="ARBA00022691"/>
    </source>
</evidence>
<name>A0A1Y3GE58_9EURY</name>
<comment type="caution">
    <text evidence="6">The sequence shown here is derived from an EMBL/GenBank/DDBJ whole genome shotgun (WGS) entry which is preliminary data.</text>
</comment>
<feature type="region of interest" description="Disordered" evidence="5">
    <location>
        <begin position="1"/>
        <end position="27"/>
    </location>
</feature>
<dbReference type="EMBL" id="MRZU01000002">
    <property type="protein sequence ID" value="OUJ19497.1"/>
    <property type="molecule type" value="Genomic_DNA"/>
</dbReference>
<evidence type="ECO:0000256" key="2">
    <source>
        <dbReference type="ARBA" id="ARBA00022723"/>
    </source>
</evidence>
<keyword evidence="3" id="KW-0408">Iron</keyword>
<dbReference type="GO" id="GO:0046872">
    <property type="term" value="F:metal ion binding"/>
    <property type="evidence" value="ECO:0007669"/>
    <property type="project" value="UniProtKB-KW"/>
</dbReference>
<evidence type="ECO:0000256" key="4">
    <source>
        <dbReference type="ARBA" id="ARBA00023014"/>
    </source>
</evidence>
<dbReference type="InterPro" id="IPR058240">
    <property type="entry name" value="rSAM_sf"/>
</dbReference>
<keyword evidence="2" id="KW-0479">Metal-binding</keyword>
<dbReference type="OrthoDB" id="8186at2157"/>
<keyword evidence="4" id="KW-0411">Iron-sulfur</keyword>
<dbReference type="SUPFAM" id="SSF102114">
    <property type="entry name" value="Radical SAM enzymes"/>
    <property type="match status" value="1"/>
</dbReference>
<evidence type="ECO:0000256" key="3">
    <source>
        <dbReference type="ARBA" id="ARBA00023004"/>
    </source>
</evidence>
<keyword evidence="7" id="KW-1185">Reference proteome</keyword>